<gene>
    <name evidence="2" type="ORF">IQ26_02916</name>
</gene>
<name>A0A562NWD0_9HYPH</name>
<feature type="region of interest" description="Disordered" evidence="1">
    <location>
        <begin position="142"/>
        <end position="172"/>
    </location>
</feature>
<proteinExistence type="predicted"/>
<dbReference type="EMBL" id="VLKT01000016">
    <property type="protein sequence ID" value="TWI36403.1"/>
    <property type="molecule type" value="Genomic_DNA"/>
</dbReference>
<organism evidence="2 3">
    <name type="scientific">Mesorhizobium tianshanense</name>
    <dbReference type="NCBI Taxonomy" id="39844"/>
    <lineage>
        <taxon>Bacteria</taxon>
        <taxon>Pseudomonadati</taxon>
        <taxon>Pseudomonadota</taxon>
        <taxon>Alphaproteobacteria</taxon>
        <taxon>Hyphomicrobiales</taxon>
        <taxon>Phyllobacteriaceae</taxon>
        <taxon>Mesorhizobium</taxon>
    </lineage>
</organism>
<comment type="caution">
    <text evidence="2">The sequence shown here is derived from an EMBL/GenBank/DDBJ whole genome shotgun (WGS) entry which is preliminary data.</text>
</comment>
<evidence type="ECO:0000313" key="3">
    <source>
        <dbReference type="Proteomes" id="UP000317122"/>
    </source>
</evidence>
<dbReference type="Proteomes" id="UP000317122">
    <property type="component" value="Unassembled WGS sequence"/>
</dbReference>
<accession>A0A562NWD0</accession>
<evidence type="ECO:0000313" key="2">
    <source>
        <dbReference type="EMBL" id="TWI36403.1"/>
    </source>
</evidence>
<keyword evidence="3" id="KW-1185">Reference proteome</keyword>
<dbReference type="AlphaFoldDB" id="A0A562NWD0"/>
<evidence type="ECO:0000256" key="1">
    <source>
        <dbReference type="SAM" id="MobiDB-lite"/>
    </source>
</evidence>
<protein>
    <submittedName>
        <fullName evidence="2">Uncharacterized protein</fullName>
    </submittedName>
</protein>
<reference evidence="2 3" key="1">
    <citation type="journal article" date="2015" name="Stand. Genomic Sci.">
        <title>Genomic Encyclopedia of Bacterial and Archaeal Type Strains, Phase III: the genomes of soil and plant-associated and newly described type strains.</title>
        <authorList>
            <person name="Whitman W.B."/>
            <person name="Woyke T."/>
            <person name="Klenk H.P."/>
            <person name="Zhou Y."/>
            <person name="Lilburn T.G."/>
            <person name="Beck B.J."/>
            <person name="De Vos P."/>
            <person name="Vandamme P."/>
            <person name="Eisen J.A."/>
            <person name="Garrity G."/>
            <person name="Hugenholtz P."/>
            <person name="Kyrpides N.C."/>
        </authorList>
    </citation>
    <scope>NUCLEOTIDE SEQUENCE [LARGE SCALE GENOMIC DNA]</scope>
    <source>
        <strain evidence="2 3">CGMCC 1.2546</strain>
    </source>
</reference>
<dbReference type="RefSeq" id="WP_145718316.1">
    <property type="nucleotide sequence ID" value="NZ_BSPF01000027.1"/>
</dbReference>
<sequence>MVIPRRKGDPITAMEINDPRGLRQRSFVYKGPTAKKLTLRTLDDLDMRNLAGQRAKHWLQTMVDELGGPSAISLARRTLLERAAFVRALLEHMEAERLDGVDISVGSYSNLVSTLHNLLRTVGLERVMKDVTPSLTQYLRNHDAATVESAPGREKSDARGPDSEAADKSDDA</sequence>